<name>A0A0E9PLB4_ANGAN</name>
<sequence>MHVGYRVTNCSLCCRTLQLRQLSDETVCNAETRCLFYTLKQFARWQYGFLL</sequence>
<reference evidence="1" key="2">
    <citation type="journal article" date="2015" name="Fish Shellfish Immunol.">
        <title>Early steps in the European eel (Anguilla anguilla)-Vibrio vulnificus interaction in the gills: Role of the RtxA13 toxin.</title>
        <authorList>
            <person name="Callol A."/>
            <person name="Pajuelo D."/>
            <person name="Ebbesson L."/>
            <person name="Teles M."/>
            <person name="MacKenzie S."/>
            <person name="Amaro C."/>
        </authorList>
    </citation>
    <scope>NUCLEOTIDE SEQUENCE</scope>
</reference>
<proteinExistence type="predicted"/>
<evidence type="ECO:0000313" key="1">
    <source>
        <dbReference type="EMBL" id="JAH04865.1"/>
    </source>
</evidence>
<accession>A0A0E9PLB4</accession>
<organism evidence="1">
    <name type="scientific">Anguilla anguilla</name>
    <name type="common">European freshwater eel</name>
    <name type="synonym">Muraena anguilla</name>
    <dbReference type="NCBI Taxonomy" id="7936"/>
    <lineage>
        <taxon>Eukaryota</taxon>
        <taxon>Metazoa</taxon>
        <taxon>Chordata</taxon>
        <taxon>Craniata</taxon>
        <taxon>Vertebrata</taxon>
        <taxon>Euteleostomi</taxon>
        <taxon>Actinopterygii</taxon>
        <taxon>Neopterygii</taxon>
        <taxon>Teleostei</taxon>
        <taxon>Anguilliformes</taxon>
        <taxon>Anguillidae</taxon>
        <taxon>Anguilla</taxon>
    </lineage>
</organism>
<dbReference type="EMBL" id="GBXM01103712">
    <property type="protein sequence ID" value="JAH04865.1"/>
    <property type="molecule type" value="Transcribed_RNA"/>
</dbReference>
<protein>
    <submittedName>
        <fullName evidence="1">Uncharacterized protein</fullName>
    </submittedName>
</protein>
<dbReference type="AlphaFoldDB" id="A0A0E9PLB4"/>
<reference evidence="1" key="1">
    <citation type="submission" date="2014-11" db="EMBL/GenBank/DDBJ databases">
        <authorList>
            <person name="Amaro Gonzalez C."/>
        </authorList>
    </citation>
    <scope>NUCLEOTIDE SEQUENCE</scope>
</reference>